<feature type="transmembrane region" description="Helical" evidence="1">
    <location>
        <begin position="86"/>
        <end position="113"/>
    </location>
</feature>
<keyword evidence="1" id="KW-0812">Transmembrane</keyword>
<evidence type="ECO:0000256" key="1">
    <source>
        <dbReference type="SAM" id="Phobius"/>
    </source>
</evidence>
<evidence type="ECO:0000256" key="2">
    <source>
        <dbReference type="SAM" id="SignalP"/>
    </source>
</evidence>
<dbReference type="PANTHER" id="PTHR11257:SF12">
    <property type="entry name" value="EJACULATORY BULB-SPECIFIC PROTEIN 3-RELATED"/>
    <property type="match status" value="1"/>
</dbReference>
<dbReference type="InterPro" id="IPR005055">
    <property type="entry name" value="A10/PebIII"/>
</dbReference>
<evidence type="ECO:0000313" key="3">
    <source>
        <dbReference type="EMBL" id="KAJ8960202.1"/>
    </source>
</evidence>
<proteinExistence type="predicted"/>
<feature type="signal peptide" evidence="2">
    <location>
        <begin position="1"/>
        <end position="22"/>
    </location>
</feature>
<name>A0AAV8Z8B4_9CUCU</name>
<organism evidence="3 4">
    <name type="scientific">Aromia moschata</name>
    <dbReference type="NCBI Taxonomy" id="1265417"/>
    <lineage>
        <taxon>Eukaryota</taxon>
        <taxon>Metazoa</taxon>
        <taxon>Ecdysozoa</taxon>
        <taxon>Arthropoda</taxon>
        <taxon>Hexapoda</taxon>
        <taxon>Insecta</taxon>
        <taxon>Pterygota</taxon>
        <taxon>Neoptera</taxon>
        <taxon>Endopterygota</taxon>
        <taxon>Coleoptera</taxon>
        <taxon>Polyphaga</taxon>
        <taxon>Cucujiformia</taxon>
        <taxon>Chrysomeloidea</taxon>
        <taxon>Cerambycidae</taxon>
        <taxon>Cerambycinae</taxon>
        <taxon>Callichromatini</taxon>
        <taxon>Aromia</taxon>
    </lineage>
</organism>
<accession>A0AAV8Z8B4</accession>
<dbReference type="AlphaFoldDB" id="A0AAV8Z8B4"/>
<reference evidence="3" key="1">
    <citation type="journal article" date="2023" name="Insect Mol. Biol.">
        <title>Genome sequencing provides insights into the evolution of gene families encoding plant cell wall-degrading enzymes in longhorned beetles.</title>
        <authorList>
            <person name="Shin N.R."/>
            <person name="Okamura Y."/>
            <person name="Kirsch R."/>
            <person name="Pauchet Y."/>
        </authorList>
    </citation>
    <scope>NUCLEOTIDE SEQUENCE</scope>
    <source>
        <strain evidence="3">AMC_N1</strain>
    </source>
</reference>
<protein>
    <recommendedName>
        <fullName evidence="5">Chemosensory protein</fullName>
    </recommendedName>
</protein>
<dbReference type="InterPro" id="IPR036682">
    <property type="entry name" value="OS_D_A10/PebIII_sf"/>
</dbReference>
<comment type="caution">
    <text evidence="3">The sequence shown here is derived from an EMBL/GenBank/DDBJ whole genome shotgun (WGS) entry which is preliminary data.</text>
</comment>
<keyword evidence="2" id="KW-0732">Signal</keyword>
<keyword evidence="4" id="KW-1185">Reference proteome</keyword>
<evidence type="ECO:0008006" key="5">
    <source>
        <dbReference type="Google" id="ProtNLM"/>
    </source>
</evidence>
<keyword evidence="1" id="KW-0472">Membrane</keyword>
<dbReference type="PANTHER" id="PTHR11257">
    <property type="entry name" value="CHEMOSENSORY PROTEIN-RELATED"/>
    <property type="match status" value="1"/>
</dbReference>
<feature type="chain" id="PRO_5043720607" description="Chemosensory protein" evidence="2">
    <location>
        <begin position="23"/>
        <end position="223"/>
    </location>
</feature>
<sequence>MEHNALGSIFILYFVITITVNCDDKYTGKYDNVNLEEIVKNDRLLKKYVDCLLDRGKCTNDAAELKNFGFDTNWMGKLYKYELEDAVFLVLQNLVSNMGVVLLLTVIFAVGVLSDQEYTNRYDTINLESIVQNDRLFKNYVNCLLDRGKCTKDAAELKRTIPDALETDCSKCTEKQRAGMRYMVKYLSTNKKDLWNELTEKYDPNGVYRAKYAEQISREGVQI</sequence>
<dbReference type="Gene3D" id="1.10.2080.10">
    <property type="entry name" value="Insect odorant-binding protein A10/Ejaculatory bulb-specific protein 3"/>
    <property type="match status" value="2"/>
</dbReference>
<keyword evidence="1" id="KW-1133">Transmembrane helix</keyword>
<dbReference type="Proteomes" id="UP001162162">
    <property type="component" value="Unassembled WGS sequence"/>
</dbReference>
<gene>
    <name evidence="3" type="ORF">NQ318_003926</name>
</gene>
<dbReference type="EMBL" id="JAPWTK010000009">
    <property type="protein sequence ID" value="KAJ8960202.1"/>
    <property type="molecule type" value="Genomic_DNA"/>
</dbReference>
<evidence type="ECO:0000313" key="4">
    <source>
        <dbReference type="Proteomes" id="UP001162162"/>
    </source>
</evidence>
<dbReference type="SUPFAM" id="SSF100910">
    <property type="entry name" value="Chemosensory protein Csp2"/>
    <property type="match status" value="2"/>
</dbReference>
<dbReference type="Pfam" id="PF03392">
    <property type="entry name" value="OS-D"/>
    <property type="match status" value="2"/>
</dbReference>